<dbReference type="PANTHER" id="PTHR23399:SF2">
    <property type="entry name" value="DEOXYNUCLEOTIDYLTRANSFERASE TERMINAL-INTERACTING PROTEIN 1"/>
    <property type="match status" value="1"/>
</dbReference>
<dbReference type="InterPro" id="IPR041384">
    <property type="entry name" value="DNTTIP1_dimer"/>
</dbReference>
<evidence type="ECO:0000259" key="5">
    <source>
        <dbReference type="Pfam" id="PF18192"/>
    </source>
</evidence>
<protein>
    <recommendedName>
        <fullName evidence="9">DNTTIP1 dimerisation domain-containing protein</fullName>
    </recommendedName>
</protein>
<dbReference type="PANTHER" id="PTHR23399">
    <property type="entry name" value="DEOXYNUCLEOTIDYLTRANSFERASE TERMINAL-INTERACTING PROTEIN 1"/>
    <property type="match status" value="1"/>
</dbReference>
<feature type="domain" description="DNTTIP1 dimerisation" evidence="5">
    <location>
        <begin position="1025"/>
        <end position="1092"/>
    </location>
</feature>
<dbReference type="GO" id="GO:0031491">
    <property type="term" value="F:nucleosome binding"/>
    <property type="evidence" value="ECO:0007669"/>
    <property type="project" value="TreeGrafter"/>
</dbReference>
<dbReference type="EMBL" id="OX597814">
    <property type="protein sequence ID" value="CAI9716273.1"/>
    <property type="molecule type" value="Genomic_DNA"/>
</dbReference>
<dbReference type="GO" id="GO:0003677">
    <property type="term" value="F:DNA binding"/>
    <property type="evidence" value="ECO:0007669"/>
    <property type="project" value="UniProtKB-KW"/>
</dbReference>
<evidence type="ECO:0000256" key="3">
    <source>
        <dbReference type="ARBA" id="ARBA00023242"/>
    </source>
</evidence>
<evidence type="ECO:0000313" key="8">
    <source>
        <dbReference type="Proteomes" id="UP001162480"/>
    </source>
</evidence>
<dbReference type="GO" id="GO:0005634">
    <property type="term" value="C:nucleus"/>
    <property type="evidence" value="ECO:0007669"/>
    <property type="project" value="UniProtKB-SubCell"/>
</dbReference>
<evidence type="ECO:0008006" key="9">
    <source>
        <dbReference type="Google" id="ProtNLM"/>
    </source>
</evidence>
<dbReference type="Proteomes" id="UP001162480">
    <property type="component" value="Chromosome 1"/>
</dbReference>
<feature type="compositionally biased region" description="Basic and acidic residues" evidence="4">
    <location>
        <begin position="957"/>
        <end position="980"/>
    </location>
</feature>
<dbReference type="Pfam" id="PF21229">
    <property type="entry name" value="TdIF1_2nd"/>
    <property type="match status" value="1"/>
</dbReference>
<proteinExistence type="predicted"/>
<organism evidence="7 8">
    <name type="scientific">Octopus vulgaris</name>
    <name type="common">Common octopus</name>
    <dbReference type="NCBI Taxonomy" id="6645"/>
    <lineage>
        <taxon>Eukaryota</taxon>
        <taxon>Metazoa</taxon>
        <taxon>Spiralia</taxon>
        <taxon>Lophotrochozoa</taxon>
        <taxon>Mollusca</taxon>
        <taxon>Cephalopoda</taxon>
        <taxon>Coleoidea</taxon>
        <taxon>Octopodiformes</taxon>
        <taxon>Octopoda</taxon>
        <taxon>Incirrata</taxon>
        <taxon>Octopodidae</taxon>
        <taxon>Octopus</taxon>
    </lineage>
</organism>
<accession>A0AA36EY61</accession>
<evidence type="ECO:0000256" key="2">
    <source>
        <dbReference type="ARBA" id="ARBA00023125"/>
    </source>
</evidence>
<dbReference type="InterPro" id="IPR049121">
    <property type="entry name" value="TdIF1_C"/>
</dbReference>
<feature type="region of interest" description="Disordered" evidence="4">
    <location>
        <begin position="1111"/>
        <end position="1171"/>
    </location>
</feature>
<dbReference type="Pfam" id="PF18192">
    <property type="entry name" value="DNTTIP1_dimer"/>
    <property type="match status" value="1"/>
</dbReference>
<keyword evidence="8" id="KW-1185">Reference proteome</keyword>
<feature type="compositionally biased region" description="Polar residues" evidence="4">
    <location>
        <begin position="911"/>
        <end position="934"/>
    </location>
</feature>
<comment type="subcellular location">
    <subcellularLocation>
        <location evidence="1">Nucleus</location>
    </subcellularLocation>
</comment>
<feature type="region of interest" description="Disordered" evidence="4">
    <location>
        <begin position="911"/>
        <end position="987"/>
    </location>
</feature>
<sequence>MMADRNTDHLHSTNVADRDNAFRQQVVIQVSTQLPESRSCSPYFRKDPNDIIQQECGSDQLAISNFKAILPPGQNNIYMASSSPKSNNQKVSSISPPYPVLLGHPSYSSLKSQPQGNKLLTLSSKAPSPGSINSSSHSISPVRNPSPVQLQLVTNNNNLSSCENVAYGNNVLQLKRTQSPALIQTLLQNRDPSPNQRLSSTIVNVAPEGFQQKILVTPSVSPNRVVGTDQSCEGSSTILITADPNPIINKVTQPQVTYVKTTPIAVSSPEPSRTTPVTYSQMQPTTQVFYMKSTSPNMPQLSSQLQVQPFQGMQIKQDQLILNSIIVNKSQTTTEKDVTSLQGSQPLLLSVPKSTEQEQTILGNELEFRQPIYNSSLTTSQPATSSLPSLDRLTLPTCHSNEDKTLSTTVQSVSAISQAPILAQRLAAPSVNNTIFSSQLTSSRLVLPSSGSAVLPTGLANTPNIQLIPTSTNLTNNSSQLNILSVQNNRLSALSSSENSSFLQHVSPTQISSMENEPRGKFLVSNAPLNVQPAMVTSNPQLAPSITERLPVSNASMTGNTGLMASQLHPTFVDRLSMTNKDNAVTYSTVVVTTPQFITAPANTMRSDLTNVSAVKSILAAQNISSNLNPAANNSIFKIIAPPVGVSQQPSTQAPKLVLTEPPESSLLNSSLNQRFQGNQTAMLLNTNNSGQHNFAQIKDNMQPQIISLNPVSFEIPAESFRFIEMQGQPLKTTSSNIINNTVTNNISVDKPINIVTRTDSGNVMNPSNIFVVSSASETSVQSSNSVSTKSNENINSELQSTSKLPPLENKLYVEENNPSVTQKETAFSFRALPLKDPPAEPVKPKRPVRKKNDDDDVNPFFAHLRVSSASLSNQGGLPPFNTLQTTSEETKTKQSFSEIKNILHSKTVDDQTNFQSTSRGSKKNTFNQSNNTKETSDSLDSCLKASSSDNQLNQKYTDKDNHTEEEKSSEIDDNSERKPIPKPLSMRLQTLNNFPVSQAYKSAFRCHAGAISKAKVACITSSTKSLDLIRQNLQRFINKEIDHVIQDYLKKFFNPGIENIRFNNGLNAVKDEHVQSVCQKILEEAKKMYVPDRQNIKYDKAPVENVSQLITAGSSKRSTVNRKRRSSDTDSDIAIPVQKKKKKGRPPTHSGRVTPQKSMRSVEPLKREGPKWDPERLISETLFVMGARANKALGFGATRGRLYIKHPELFKYSGDQDDKQWLFDNHHMPAIGGKAYILLYNDIENLANTDEYRENPNVILTELVLFKVPLWMLEKMKIQMNALRTDLPKTKTPSINNIHSNDTIISLTKEVQPAVVQSSSSTEVLASKLPFTRFLYDDSIKPVCETPPENNDMFEILSMDNDTQETDVSPFVPGPIGAEGPSPSISDLDGLDENTTSISSPFQLTTSDPNG</sequence>
<keyword evidence="3" id="KW-0539">Nucleus</keyword>
<reference evidence="7" key="1">
    <citation type="submission" date="2023-08" db="EMBL/GenBank/DDBJ databases">
        <authorList>
            <person name="Alioto T."/>
            <person name="Alioto T."/>
            <person name="Gomez Garrido J."/>
        </authorList>
    </citation>
    <scope>NUCLEOTIDE SEQUENCE</scope>
</reference>
<evidence type="ECO:0000259" key="6">
    <source>
        <dbReference type="Pfam" id="PF21229"/>
    </source>
</evidence>
<name>A0AA36EY61_OCTVU</name>
<feature type="domain" description="TdIF1 C-terminal" evidence="6">
    <location>
        <begin position="1181"/>
        <end position="1277"/>
    </location>
</feature>
<feature type="region of interest" description="Disordered" evidence="4">
    <location>
        <begin position="1365"/>
        <end position="1412"/>
    </location>
</feature>
<evidence type="ECO:0000313" key="7">
    <source>
        <dbReference type="EMBL" id="CAI9716273.1"/>
    </source>
</evidence>
<gene>
    <name evidence="7" type="ORF">OCTVUL_1B003050</name>
</gene>
<feature type="region of interest" description="Disordered" evidence="4">
    <location>
        <begin position="830"/>
        <end position="858"/>
    </location>
</feature>
<feature type="compositionally biased region" description="Polar residues" evidence="4">
    <location>
        <begin position="945"/>
        <end position="956"/>
    </location>
</feature>
<evidence type="ECO:0000256" key="4">
    <source>
        <dbReference type="SAM" id="MobiDB-lite"/>
    </source>
</evidence>
<feature type="compositionally biased region" description="Polar residues" evidence="4">
    <location>
        <begin position="106"/>
        <end position="122"/>
    </location>
</feature>
<evidence type="ECO:0000256" key="1">
    <source>
        <dbReference type="ARBA" id="ARBA00004123"/>
    </source>
</evidence>
<feature type="compositionally biased region" description="Low complexity" evidence="4">
    <location>
        <begin position="123"/>
        <end position="144"/>
    </location>
</feature>
<keyword evidence="2" id="KW-0238">DNA-binding</keyword>
<feature type="region of interest" description="Disordered" evidence="4">
    <location>
        <begin position="105"/>
        <end position="144"/>
    </location>
</feature>
<dbReference type="InterPro" id="IPR026064">
    <property type="entry name" value="TdIF1"/>
</dbReference>
<feature type="compositionally biased region" description="Polar residues" evidence="4">
    <location>
        <begin position="1394"/>
        <end position="1412"/>
    </location>
</feature>
<feature type="region of interest" description="Disordered" evidence="4">
    <location>
        <begin position="871"/>
        <end position="896"/>
    </location>
</feature>